<dbReference type="Proteomes" id="UP000000267">
    <property type="component" value="Unassembled WGS sequence"/>
</dbReference>
<dbReference type="InterPro" id="IPR045844">
    <property type="entry name" value="RRM_Ist3-like"/>
</dbReference>
<sequence>MNKIKAIQKINENELENGVLSPSLSWHDTYKDQAYIYIGRLNKDLTEGDILTVFSQFGVPVDIKLVRENETGSSRGFAYLKYEDQRSTILAVDNLNGAEIAGNAIVVDHILYEPRGDDLDYEEAVTKELNKDYVEKNP</sequence>
<dbReference type="Gene3D" id="3.30.70.330">
    <property type="match status" value="1"/>
</dbReference>
<gene>
    <name evidence="4" type="ORF">Kpol_150p1</name>
</gene>
<dbReference type="HOGENOM" id="CLU_045495_5_0_1"/>
<name>A7TTU8_VANPO</name>
<dbReference type="GO" id="GO:0071013">
    <property type="term" value="C:catalytic step 2 spliceosome"/>
    <property type="evidence" value="ECO:0007669"/>
    <property type="project" value="TreeGrafter"/>
</dbReference>
<dbReference type="GO" id="GO:0000974">
    <property type="term" value="C:Prp19 complex"/>
    <property type="evidence" value="ECO:0007669"/>
    <property type="project" value="EnsemblFungi"/>
</dbReference>
<dbReference type="GO" id="GO:0000349">
    <property type="term" value="P:generation of catalytic spliceosome for first transesterification step"/>
    <property type="evidence" value="ECO:0007669"/>
    <property type="project" value="EnsemblFungi"/>
</dbReference>
<dbReference type="RefSeq" id="XP_001642166.1">
    <property type="nucleotide sequence ID" value="XM_001642116.1"/>
</dbReference>
<feature type="domain" description="RRM" evidence="3">
    <location>
        <begin position="34"/>
        <end position="108"/>
    </location>
</feature>
<dbReference type="PANTHER" id="PTHR45880">
    <property type="entry name" value="RNA-BINDING MOTIF PROTEIN, X-LINKED 2"/>
    <property type="match status" value="1"/>
</dbReference>
<dbReference type="OrthoDB" id="2573941at2759"/>
<proteinExistence type="predicted"/>
<accession>A7TTU8</accession>
<dbReference type="GO" id="GO:0071011">
    <property type="term" value="C:precatalytic spliceosome"/>
    <property type="evidence" value="ECO:0007669"/>
    <property type="project" value="TreeGrafter"/>
</dbReference>
<dbReference type="GeneID" id="5542279"/>
<dbReference type="InterPro" id="IPR000504">
    <property type="entry name" value="RRM_dom"/>
</dbReference>
<dbReference type="Pfam" id="PF00076">
    <property type="entry name" value="RRM_1"/>
    <property type="match status" value="1"/>
</dbReference>
<dbReference type="GO" id="GO:0070274">
    <property type="term" value="C:RES complex"/>
    <property type="evidence" value="ECO:0007669"/>
    <property type="project" value="EnsemblFungi"/>
</dbReference>
<dbReference type="GO" id="GO:0051237">
    <property type="term" value="P:maintenance of RNA location"/>
    <property type="evidence" value="ECO:0007669"/>
    <property type="project" value="EnsemblFungi"/>
</dbReference>
<dbReference type="PhylomeDB" id="A7TTU8"/>
<dbReference type="eggNOG" id="KOG0126">
    <property type="taxonomic scope" value="Eukaryota"/>
</dbReference>
<reference evidence="4 5" key="1">
    <citation type="journal article" date="2007" name="Proc. Natl. Acad. Sci. U.S.A.">
        <title>Independent sorting-out of thousands of duplicated gene pairs in two yeast species descended from a whole-genome duplication.</title>
        <authorList>
            <person name="Scannell D.R."/>
            <person name="Frank A.C."/>
            <person name="Conant G.C."/>
            <person name="Byrne K.P."/>
            <person name="Woolfit M."/>
            <person name="Wolfe K.H."/>
        </authorList>
    </citation>
    <scope>NUCLEOTIDE SEQUENCE [LARGE SCALE GENOMIC DNA]</scope>
    <source>
        <strain evidence="5">ATCC 22028 / DSM 70294 / BCRC 21397 / CBS 2163 / NBRC 10782 / NRRL Y-8283 / UCD 57-17</strain>
    </source>
</reference>
<dbReference type="InterPro" id="IPR012677">
    <property type="entry name" value="Nucleotide-bd_a/b_plait_sf"/>
</dbReference>
<dbReference type="FunCoup" id="A7TTU8">
    <property type="interactions" value="780"/>
</dbReference>
<dbReference type="PROSITE" id="PS50102">
    <property type="entry name" value="RRM"/>
    <property type="match status" value="1"/>
</dbReference>
<dbReference type="InterPro" id="IPR051847">
    <property type="entry name" value="RNA_proc/Spliceosome_comp"/>
</dbReference>
<dbReference type="KEGG" id="vpo:Kpol_150p1"/>
<dbReference type="GO" id="GO:0005686">
    <property type="term" value="C:U2 snRNP"/>
    <property type="evidence" value="ECO:0007669"/>
    <property type="project" value="EnsemblFungi"/>
</dbReference>
<dbReference type="GO" id="GO:0000245">
    <property type="term" value="P:spliceosomal complex assembly"/>
    <property type="evidence" value="ECO:0007669"/>
    <property type="project" value="EnsemblFungi"/>
</dbReference>
<dbReference type="GO" id="GO:0000384">
    <property type="term" value="F:first spliceosomal transesterification activity"/>
    <property type="evidence" value="ECO:0007669"/>
    <property type="project" value="EnsemblFungi"/>
</dbReference>
<dbReference type="SMART" id="SM00360">
    <property type="entry name" value="RRM"/>
    <property type="match status" value="1"/>
</dbReference>
<evidence type="ECO:0000256" key="1">
    <source>
        <dbReference type="ARBA" id="ARBA00022884"/>
    </source>
</evidence>
<organism evidence="5">
    <name type="scientific">Vanderwaltozyma polyspora (strain ATCC 22028 / DSM 70294 / BCRC 21397 / CBS 2163 / NBRC 10782 / NRRL Y-8283 / UCD 57-17)</name>
    <name type="common">Kluyveromyces polysporus</name>
    <dbReference type="NCBI Taxonomy" id="436907"/>
    <lineage>
        <taxon>Eukaryota</taxon>
        <taxon>Fungi</taxon>
        <taxon>Dikarya</taxon>
        <taxon>Ascomycota</taxon>
        <taxon>Saccharomycotina</taxon>
        <taxon>Saccharomycetes</taxon>
        <taxon>Saccharomycetales</taxon>
        <taxon>Saccharomycetaceae</taxon>
        <taxon>Vanderwaltozyma</taxon>
    </lineage>
</organism>
<evidence type="ECO:0000259" key="3">
    <source>
        <dbReference type="PROSITE" id="PS50102"/>
    </source>
</evidence>
<dbReference type="CDD" id="cd12411">
    <property type="entry name" value="RRM_ist3_like"/>
    <property type="match status" value="1"/>
</dbReference>
<dbReference type="EMBL" id="DS480631">
    <property type="protein sequence ID" value="EDO14308.1"/>
    <property type="molecule type" value="Genomic_DNA"/>
</dbReference>
<dbReference type="GO" id="GO:0006406">
    <property type="term" value="P:mRNA export from nucleus"/>
    <property type="evidence" value="ECO:0007669"/>
    <property type="project" value="EnsemblFungi"/>
</dbReference>
<keyword evidence="5" id="KW-1185">Reference proteome</keyword>
<dbReference type="OMA" id="CAPKPQI"/>
<dbReference type="SUPFAM" id="SSF54928">
    <property type="entry name" value="RNA-binding domain, RBD"/>
    <property type="match status" value="1"/>
</dbReference>
<dbReference type="InParanoid" id="A7TTU8"/>
<keyword evidence="1 2" id="KW-0694">RNA-binding</keyword>
<evidence type="ECO:0000256" key="2">
    <source>
        <dbReference type="PROSITE-ProRule" id="PRU00176"/>
    </source>
</evidence>
<dbReference type="InterPro" id="IPR035979">
    <property type="entry name" value="RBD_domain_sf"/>
</dbReference>
<dbReference type="STRING" id="436907.A7TTU8"/>
<dbReference type="GO" id="GO:0003723">
    <property type="term" value="F:RNA binding"/>
    <property type="evidence" value="ECO:0007669"/>
    <property type="project" value="UniProtKB-UniRule"/>
</dbReference>
<evidence type="ECO:0000313" key="5">
    <source>
        <dbReference type="Proteomes" id="UP000000267"/>
    </source>
</evidence>
<dbReference type="PANTHER" id="PTHR45880:SF1">
    <property type="entry name" value="RNA-BINDING MOTIF PROTEIN, X-LINKED 2"/>
    <property type="match status" value="1"/>
</dbReference>
<evidence type="ECO:0000313" key="4">
    <source>
        <dbReference type="EMBL" id="EDO14308.1"/>
    </source>
</evidence>
<dbReference type="AlphaFoldDB" id="A7TTU8"/>
<protein>
    <recommendedName>
        <fullName evidence="3">RRM domain-containing protein</fullName>
    </recommendedName>
</protein>